<dbReference type="GO" id="GO:0005886">
    <property type="term" value="C:plasma membrane"/>
    <property type="evidence" value="ECO:0007669"/>
    <property type="project" value="UniProtKB-SubCell"/>
</dbReference>
<evidence type="ECO:0000256" key="3">
    <source>
        <dbReference type="ARBA" id="ARBA00022475"/>
    </source>
</evidence>
<evidence type="ECO:0000256" key="2">
    <source>
        <dbReference type="ARBA" id="ARBA00008688"/>
    </source>
</evidence>
<keyword evidence="3" id="KW-1003">Cell membrane</keyword>
<evidence type="ECO:0000256" key="7">
    <source>
        <dbReference type="SAM" id="MobiDB-lite"/>
    </source>
</evidence>
<dbReference type="EMBL" id="BEZZ01001076">
    <property type="protein sequence ID" value="GCC37894.1"/>
    <property type="molecule type" value="Genomic_DNA"/>
</dbReference>
<evidence type="ECO:0000313" key="8">
    <source>
        <dbReference type="EMBL" id="GCC37894.1"/>
    </source>
</evidence>
<dbReference type="Proteomes" id="UP000287033">
    <property type="component" value="Unassembled WGS sequence"/>
</dbReference>
<organism evidence="8 9">
    <name type="scientific">Chiloscyllium punctatum</name>
    <name type="common">Brownbanded bambooshark</name>
    <name type="synonym">Hemiscyllium punctatum</name>
    <dbReference type="NCBI Taxonomy" id="137246"/>
    <lineage>
        <taxon>Eukaryota</taxon>
        <taxon>Metazoa</taxon>
        <taxon>Chordata</taxon>
        <taxon>Craniata</taxon>
        <taxon>Vertebrata</taxon>
        <taxon>Chondrichthyes</taxon>
        <taxon>Elasmobranchii</taxon>
        <taxon>Galeomorphii</taxon>
        <taxon>Galeoidea</taxon>
        <taxon>Orectolobiformes</taxon>
        <taxon>Hemiscylliidae</taxon>
        <taxon>Chiloscyllium</taxon>
    </lineage>
</organism>
<dbReference type="Pfam" id="PF12606">
    <property type="entry name" value="RELT"/>
    <property type="match status" value="1"/>
</dbReference>
<evidence type="ECO:0000256" key="6">
    <source>
        <dbReference type="ARBA" id="ARBA00023136"/>
    </source>
</evidence>
<keyword evidence="5" id="KW-1133">Transmembrane helix</keyword>
<dbReference type="AlphaFoldDB" id="A0A401T5M6"/>
<comment type="subcellular location">
    <subcellularLocation>
        <location evidence="1">Cell membrane</location>
        <topology evidence="1">Single-pass membrane protein</topology>
    </subcellularLocation>
</comment>
<reference evidence="8 9" key="1">
    <citation type="journal article" date="2018" name="Nat. Ecol. Evol.">
        <title>Shark genomes provide insights into elasmobranch evolution and the origin of vertebrates.</title>
        <authorList>
            <person name="Hara Y"/>
            <person name="Yamaguchi K"/>
            <person name="Onimaru K"/>
            <person name="Kadota M"/>
            <person name="Koyanagi M"/>
            <person name="Keeley SD"/>
            <person name="Tatsumi K"/>
            <person name="Tanaka K"/>
            <person name="Motone F"/>
            <person name="Kageyama Y"/>
            <person name="Nozu R"/>
            <person name="Adachi N"/>
            <person name="Nishimura O"/>
            <person name="Nakagawa R"/>
            <person name="Tanegashima C"/>
            <person name="Kiyatake I"/>
            <person name="Matsumoto R"/>
            <person name="Murakumo K"/>
            <person name="Nishida K"/>
            <person name="Terakita A"/>
            <person name="Kuratani S"/>
            <person name="Sato K"/>
            <person name="Hyodo S Kuraku.S."/>
        </authorList>
    </citation>
    <scope>NUCLEOTIDE SEQUENCE [LARGE SCALE GENOMIC DNA]</scope>
</reference>
<keyword evidence="6" id="KW-0472">Membrane</keyword>
<keyword evidence="4" id="KW-0812">Transmembrane</keyword>
<protein>
    <submittedName>
        <fullName evidence="8">Uncharacterized protein</fullName>
    </submittedName>
</protein>
<sequence>MGVLLCHILKEKGYHCRTSREMDAEQEDTVPPDGPYTNVEALNELLREHEQVKPPVPSCAKSSSPDPSPSYCALCGCRKCWISLSELQSEKEEICIADTQTSQRDQEQESRSGGHCPLCGQVSGYTCWERAVSSLPDKAQTASDGPGDDDTKGLA</sequence>
<feature type="region of interest" description="Disordered" evidence="7">
    <location>
        <begin position="135"/>
        <end position="155"/>
    </location>
</feature>
<evidence type="ECO:0000256" key="1">
    <source>
        <dbReference type="ARBA" id="ARBA00004162"/>
    </source>
</evidence>
<comment type="caution">
    <text evidence="8">The sequence shown here is derived from an EMBL/GenBank/DDBJ whole genome shotgun (WGS) entry which is preliminary data.</text>
</comment>
<evidence type="ECO:0000256" key="5">
    <source>
        <dbReference type="ARBA" id="ARBA00022989"/>
    </source>
</evidence>
<feature type="region of interest" description="Disordered" evidence="7">
    <location>
        <begin position="99"/>
        <end position="119"/>
    </location>
</feature>
<gene>
    <name evidence="8" type="ORF">chiPu_0016402</name>
</gene>
<name>A0A401T5M6_CHIPU</name>
<keyword evidence="9" id="KW-1185">Reference proteome</keyword>
<evidence type="ECO:0000256" key="4">
    <source>
        <dbReference type="ARBA" id="ARBA00022692"/>
    </source>
</evidence>
<dbReference type="InterPro" id="IPR022248">
    <property type="entry name" value="TNF_rcpt_RELT"/>
</dbReference>
<evidence type="ECO:0000313" key="9">
    <source>
        <dbReference type="Proteomes" id="UP000287033"/>
    </source>
</evidence>
<proteinExistence type="inferred from homology"/>
<dbReference type="OrthoDB" id="9353106at2759"/>
<comment type="similarity">
    <text evidence="2">Belongs to the RELT family.</text>
</comment>
<accession>A0A401T5M6</accession>